<dbReference type="RefSeq" id="WP_010156867.1">
    <property type="nucleotide sequence ID" value="NZ_FNKB01000001.1"/>
</dbReference>
<evidence type="ECO:0000256" key="1">
    <source>
        <dbReference type="SAM" id="SignalP"/>
    </source>
</evidence>
<feature type="chain" id="PRO_5038769988" description="DUF3515 domain-containing protein" evidence="1">
    <location>
        <begin position="27"/>
        <end position="164"/>
    </location>
</feature>
<gene>
    <name evidence="2" type="ORF">SAMN04488565_2397</name>
</gene>
<dbReference type="eggNOG" id="ENOG5032SM3">
    <property type="taxonomic scope" value="Bacteria"/>
</dbReference>
<dbReference type="InterPro" id="IPR021903">
    <property type="entry name" value="DUF3515"/>
</dbReference>
<dbReference type="STRING" id="1079994.SAMN04488565_2397"/>
<accession>A0A1H1A861</accession>
<reference evidence="2 3" key="1">
    <citation type="submission" date="2016-10" db="EMBL/GenBank/DDBJ databases">
        <authorList>
            <person name="de Groot N.N."/>
        </authorList>
    </citation>
    <scope>NUCLEOTIDE SEQUENCE [LARGE SCALE GENOMIC DNA]</scope>
    <source>
        <strain evidence="2 3">DSM 22788</strain>
    </source>
</reference>
<feature type="signal peptide" evidence="1">
    <location>
        <begin position="1"/>
        <end position="26"/>
    </location>
</feature>
<organism evidence="2 3">
    <name type="scientific">Leucobacter chromiiresistens</name>
    <dbReference type="NCBI Taxonomy" id="1079994"/>
    <lineage>
        <taxon>Bacteria</taxon>
        <taxon>Bacillati</taxon>
        <taxon>Actinomycetota</taxon>
        <taxon>Actinomycetes</taxon>
        <taxon>Micrococcales</taxon>
        <taxon>Microbacteriaceae</taxon>
        <taxon>Leucobacter</taxon>
    </lineage>
</organism>
<dbReference type="Proteomes" id="UP000182690">
    <property type="component" value="Unassembled WGS sequence"/>
</dbReference>
<proteinExistence type="predicted"/>
<name>A0A1H1A861_9MICO</name>
<dbReference type="AlphaFoldDB" id="A0A1H1A861"/>
<protein>
    <recommendedName>
        <fullName evidence="4">DUF3515 domain-containing protein</fullName>
    </recommendedName>
</protein>
<keyword evidence="1" id="KW-0732">Signal</keyword>
<dbReference type="PROSITE" id="PS51257">
    <property type="entry name" value="PROKAR_LIPOPROTEIN"/>
    <property type="match status" value="1"/>
</dbReference>
<evidence type="ECO:0000313" key="3">
    <source>
        <dbReference type="Proteomes" id="UP000182690"/>
    </source>
</evidence>
<sequence>MKSRALKIAALSAALASTATLLTACAPIVPMEAAENANDPACANVIVRLPEVVAGEERRYTNAQATGAWGDGAVQLVCGVEPTGPTTDTCVNVNGVDWVIDESAAPIYRFEPYGRSPGLAVYVDSDQVSGTETAVDLGAVVQQLPQERQCTTLSDTFDVPGAQQ</sequence>
<evidence type="ECO:0000313" key="2">
    <source>
        <dbReference type="EMBL" id="SDQ35536.1"/>
    </source>
</evidence>
<evidence type="ECO:0008006" key="4">
    <source>
        <dbReference type="Google" id="ProtNLM"/>
    </source>
</evidence>
<dbReference type="EMBL" id="FNKB01000001">
    <property type="protein sequence ID" value="SDQ35536.1"/>
    <property type="molecule type" value="Genomic_DNA"/>
</dbReference>
<dbReference type="Pfam" id="PF12028">
    <property type="entry name" value="DUF3515"/>
    <property type="match status" value="1"/>
</dbReference>